<gene>
    <name evidence="5" type="ORF">QBC38DRAFT_546473</name>
</gene>
<protein>
    <submittedName>
        <fullName evidence="5">Ankyrin repeat-containing domain protein</fullName>
    </submittedName>
</protein>
<evidence type="ECO:0000256" key="3">
    <source>
        <dbReference type="PROSITE-ProRule" id="PRU00023"/>
    </source>
</evidence>
<keyword evidence="6" id="KW-1185">Reference proteome</keyword>
<reference evidence="5" key="1">
    <citation type="journal article" date="2023" name="Mol. Phylogenet. Evol.">
        <title>Genome-scale phylogeny and comparative genomics of the fungal order Sordariales.</title>
        <authorList>
            <person name="Hensen N."/>
            <person name="Bonometti L."/>
            <person name="Westerberg I."/>
            <person name="Brannstrom I.O."/>
            <person name="Guillou S."/>
            <person name="Cros-Aarteil S."/>
            <person name="Calhoun S."/>
            <person name="Haridas S."/>
            <person name="Kuo A."/>
            <person name="Mondo S."/>
            <person name="Pangilinan J."/>
            <person name="Riley R."/>
            <person name="LaButti K."/>
            <person name="Andreopoulos B."/>
            <person name="Lipzen A."/>
            <person name="Chen C."/>
            <person name="Yan M."/>
            <person name="Daum C."/>
            <person name="Ng V."/>
            <person name="Clum A."/>
            <person name="Steindorff A."/>
            <person name="Ohm R.A."/>
            <person name="Martin F."/>
            <person name="Silar P."/>
            <person name="Natvig D.O."/>
            <person name="Lalanne C."/>
            <person name="Gautier V."/>
            <person name="Ament-Velasquez S.L."/>
            <person name="Kruys A."/>
            <person name="Hutchinson M.I."/>
            <person name="Powell A.J."/>
            <person name="Barry K."/>
            <person name="Miller A.N."/>
            <person name="Grigoriev I.V."/>
            <person name="Debuchy R."/>
            <person name="Gladieux P."/>
            <person name="Hiltunen Thoren M."/>
            <person name="Johannesson H."/>
        </authorList>
    </citation>
    <scope>NUCLEOTIDE SEQUENCE</scope>
    <source>
        <strain evidence="5">CBS 990.96</strain>
    </source>
</reference>
<reference evidence="5" key="2">
    <citation type="submission" date="2023-05" db="EMBL/GenBank/DDBJ databases">
        <authorList>
            <consortium name="Lawrence Berkeley National Laboratory"/>
            <person name="Steindorff A."/>
            <person name="Hensen N."/>
            <person name="Bonometti L."/>
            <person name="Westerberg I."/>
            <person name="Brannstrom I.O."/>
            <person name="Guillou S."/>
            <person name="Cros-Aarteil S."/>
            <person name="Calhoun S."/>
            <person name="Haridas S."/>
            <person name="Kuo A."/>
            <person name="Mondo S."/>
            <person name="Pangilinan J."/>
            <person name="Riley R."/>
            <person name="Labutti K."/>
            <person name="Andreopoulos B."/>
            <person name="Lipzen A."/>
            <person name="Chen C."/>
            <person name="Yanf M."/>
            <person name="Daum C."/>
            <person name="Ng V."/>
            <person name="Clum A."/>
            <person name="Ohm R."/>
            <person name="Martin F."/>
            <person name="Silar P."/>
            <person name="Natvig D."/>
            <person name="Lalanne C."/>
            <person name="Gautier V."/>
            <person name="Ament-Velasquez S.L."/>
            <person name="Kruys A."/>
            <person name="Hutchinson M.I."/>
            <person name="Powell A.J."/>
            <person name="Barry K."/>
            <person name="Miller A.N."/>
            <person name="Grigoriev I.V."/>
            <person name="Debuchy R."/>
            <person name="Gladieux P."/>
            <person name="Thoren M.H."/>
            <person name="Johannesson H."/>
        </authorList>
    </citation>
    <scope>NUCLEOTIDE SEQUENCE</scope>
    <source>
        <strain evidence="5">CBS 990.96</strain>
    </source>
</reference>
<sequence length="531" mass="57969">MDRMFLTLRFQFKHAVCFLACVAVVAANNRDDFANNLLTDLAPILAFFGEKVTMQFLTTFEIFLRYGADIEIQDHDGQTALHFAAILGQQDTIALLVEAGANVDTVDSSGCSALLCDMYKGHSPVVGSLFEQTNLNCRDENGRTLFHLGAIAEDSRERVVKFLLEKKVSMSIDDRDRQGHTPLHLAAKGGYEAAVRLLLESGAKLDLMDYTVKKATPLYLAIEAKQESVARVIISKDVETSKDLLHMACRGGNVAVVKMLIECGADIEVCGEAGMSPLHIAAGVALHVGTSRMLLRMGADVQAQDDRGQTPLTVCIAMGCNVAGDYNRLLEDCQNMVRLLLEDGATASTTSDQISSPLHMAAGCGQTGILELLLNWGADIETRDKNGATALHEAASRGSFESMKLLLKKKCNIEARDMKGQTPLALAAKRTHNYQLVIVQYLYDLGANIESRDNDLSTPLHMDAADGLPEVVEFLLEKGADRNMRDHEGRTPLMRALGPKDPIMSWGSLLHVLEDRVGQERHFVIAKLLGG</sequence>
<feature type="repeat" description="ANK" evidence="3">
    <location>
        <begin position="76"/>
        <end position="108"/>
    </location>
</feature>
<dbReference type="SMART" id="SM00248">
    <property type="entry name" value="ANK"/>
    <property type="match status" value="11"/>
</dbReference>
<feature type="signal peptide" evidence="4">
    <location>
        <begin position="1"/>
        <end position="27"/>
    </location>
</feature>
<dbReference type="PROSITE" id="PS50088">
    <property type="entry name" value="ANK_REPEAT"/>
    <property type="match status" value="9"/>
</dbReference>
<dbReference type="AlphaFoldDB" id="A0AAN7BLX3"/>
<comment type="caution">
    <text evidence="5">The sequence shown here is derived from an EMBL/GenBank/DDBJ whole genome shotgun (WGS) entry which is preliminary data.</text>
</comment>
<feature type="repeat" description="ANK" evidence="3">
    <location>
        <begin position="455"/>
        <end position="487"/>
    </location>
</feature>
<dbReference type="InterPro" id="IPR002110">
    <property type="entry name" value="Ankyrin_rpt"/>
</dbReference>
<dbReference type="Pfam" id="PF00023">
    <property type="entry name" value="Ank"/>
    <property type="match status" value="2"/>
</dbReference>
<dbReference type="PANTHER" id="PTHR24126:SF14">
    <property type="entry name" value="ANK_REP_REGION DOMAIN-CONTAINING PROTEIN"/>
    <property type="match status" value="1"/>
</dbReference>
<dbReference type="InterPro" id="IPR036770">
    <property type="entry name" value="Ankyrin_rpt-contain_sf"/>
</dbReference>
<feature type="repeat" description="ANK" evidence="3">
    <location>
        <begin position="386"/>
        <end position="418"/>
    </location>
</feature>
<dbReference type="PRINTS" id="PR01415">
    <property type="entry name" value="ANKYRIN"/>
</dbReference>
<feature type="repeat" description="ANK" evidence="3">
    <location>
        <begin position="178"/>
        <end position="210"/>
    </location>
</feature>
<proteinExistence type="predicted"/>
<evidence type="ECO:0000256" key="4">
    <source>
        <dbReference type="SAM" id="SignalP"/>
    </source>
</evidence>
<dbReference type="SUPFAM" id="SSF48403">
    <property type="entry name" value="Ankyrin repeat"/>
    <property type="match status" value="2"/>
</dbReference>
<feature type="repeat" description="ANK" evidence="3">
    <location>
        <begin position="240"/>
        <end position="272"/>
    </location>
</feature>
<feature type="repeat" description="ANK" evidence="3">
    <location>
        <begin position="273"/>
        <end position="306"/>
    </location>
</feature>
<feature type="repeat" description="ANK" evidence="3">
    <location>
        <begin position="141"/>
        <end position="175"/>
    </location>
</feature>
<keyword evidence="1" id="KW-0677">Repeat</keyword>
<dbReference type="PANTHER" id="PTHR24126">
    <property type="entry name" value="ANKYRIN REPEAT, PH AND SEC7 DOMAIN CONTAINING PROTEIN SECG-RELATED"/>
    <property type="match status" value="1"/>
</dbReference>
<feature type="repeat" description="ANK" evidence="3">
    <location>
        <begin position="353"/>
        <end position="385"/>
    </location>
</feature>
<feature type="repeat" description="ANK" evidence="3">
    <location>
        <begin position="419"/>
        <end position="454"/>
    </location>
</feature>
<feature type="chain" id="PRO_5043027626" evidence="4">
    <location>
        <begin position="28"/>
        <end position="531"/>
    </location>
</feature>
<dbReference type="Proteomes" id="UP001301958">
    <property type="component" value="Unassembled WGS sequence"/>
</dbReference>
<evidence type="ECO:0000256" key="1">
    <source>
        <dbReference type="ARBA" id="ARBA00022737"/>
    </source>
</evidence>
<evidence type="ECO:0000256" key="2">
    <source>
        <dbReference type="ARBA" id="ARBA00023043"/>
    </source>
</evidence>
<keyword evidence="2 3" id="KW-0040">ANK repeat</keyword>
<keyword evidence="4" id="KW-0732">Signal</keyword>
<dbReference type="PROSITE" id="PS50297">
    <property type="entry name" value="ANK_REP_REGION"/>
    <property type="match status" value="8"/>
</dbReference>
<name>A0AAN7BLX3_9PEZI</name>
<organism evidence="5 6">
    <name type="scientific">Podospora fimiseda</name>
    <dbReference type="NCBI Taxonomy" id="252190"/>
    <lineage>
        <taxon>Eukaryota</taxon>
        <taxon>Fungi</taxon>
        <taxon>Dikarya</taxon>
        <taxon>Ascomycota</taxon>
        <taxon>Pezizomycotina</taxon>
        <taxon>Sordariomycetes</taxon>
        <taxon>Sordariomycetidae</taxon>
        <taxon>Sordariales</taxon>
        <taxon>Podosporaceae</taxon>
        <taxon>Podospora</taxon>
    </lineage>
</organism>
<accession>A0AAN7BLX3</accession>
<dbReference type="Pfam" id="PF12796">
    <property type="entry name" value="Ank_2"/>
    <property type="match status" value="3"/>
</dbReference>
<dbReference type="Gene3D" id="1.25.40.20">
    <property type="entry name" value="Ankyrin repeat-containing domain"/>
    <property type="match status" value="5"/>
</dbReference>
<evidence type="ECO:0000313" key="5">
    <source>
        <dbReference type="EMBL" id="KAK4225840.1"/>
    </source>
</evidence>
<dbReference type="EMBL" id="MU865358">
    <property type="protein sequence ID" value="KAK4225840.1"/>
    <property type="molecule type" value="Genomic_DNA"/>
</dbReference>
<evidence type="ECO:0000313" key="6">
    <source>
        <dbReference type="Proteomes" id="UP001301958"/>
    </source>
</evidence>